<gene>
    <name evidence="1" type="ORF">E6K73_09165</name>
</gene>
<dbReference type="EMBL" id="VBOT01000114">
    <property type="protein sequence ID" value="TMQ49843.1"/>
    <property type="molecule type" value="Genomic_DNA"/>
</dbReference>
<protein>
    <submittedName>
        <fullName evidence="1">Uncharacterized protein</fullName>
    </submittedName>
</protein>
<comment type="caution">
    <text evidence="1">The sequence shown here is derived from an EMBL/GenBank/DDBJ whole genome shotgun (WGS) entry which is preliminary data.</text>
</comment>
<proteinExistence type="predicted"/>
<accession>A0A538SEN6</accession>
<evidence type="ECO:0000313" key="2">
    <source>
        <dbReference type="Proteomes" id="UP000320184"/>
    </source>
</evidence>
<dbReference type="AlphaFoldDB" id="A0A538SEN6"/>
<name>A0A538SEN6_UNCEI</name>
<dbReference type="Proteomes" id="UP000320184">
    <property type="component" value="Unassembled WGS sequence"/>
</dbReference>
<evidence type="ECO:0000313" key="1">
    <source>
        <dbReference type="EMBL" id="TMQ49843.1"/>
    </source>
</evidence>
<organism evidence="1 2">
    <name type="scientific">Eiseniibacteriota bacterium</name>
    <dbReference type="NCBI Taxonomy" id="2212470"/>
    <lineage>
        <taxon>Bacteria</taxon>
        <taxon>Candidatus Eiseniibacteriota</taxon>
    </lineage>
</organism>
<sequence length="63" mass="6907">MPEPLYRSHADIEVVSGLHRRARIPLGQTIELGVHGPIKDHYKLAPERDLPLPVDYIVAAAGG</sequence>
<reference evidence="1 2" key="1">
    <citation type="journal article" date="2019" name="Nat. Microbiol.">
        <title>Mediterranean grassland soil C-N compound turnover is dependent on rainfall and depth, and is mediated by genomically divergent microorganisms.</title>
        <authorList>
            <person name="Diamond S."/>
            <person name="Andeer P.F."/>
            <person name="Li Z."/>
            <person name="Crits-Christoph A."/>
            <person name="Burstein D."/>
            <person name="Anantharaman K."/>
            <person name="Lane K.R."/>
            <person name="Thomas B.C."/>
            <person name="Pan C."/>
            <person name="Northen T.R."/>
            <person name="Banfield J.F."/>
        </authorList>
    </citation>
    <scope>NUCLEOTIDE SEQUENCE [LARGE SCALE GENOMIC DNA]</scope>
    <source>
        <strain evidence="1">WS_3</strain>
    </source>
</reference>